<sequence length="398" mass="45588">MALYPYSLEPIPEHETILFSNQVVPMEPIIPYKPRSSTSIWKCSHTDCIAYPRSKRAIFCRAVQRPLRAFIFIIGILTVSRQCFLYLFQHDLALVVFPSEHHLRLSNWSNHGVIPVPCNSHNDYWRHIPLHSALRAGCTGVEVDVWPWGSDILVGHSRSTVLRGTLQSLYLDPLLKMLDTHNAPPSRNWPKIMSQEMVGLFSYDPKQTLTLLIDCKTEGDWTWPLLLEQLNPLREKGYLTHFNGSDVVYGPITVVVGGDAPFHMIVENSTYRDVFYDAPLGNLTLPTGIAAYYNKLMDSTYNPSNSYYASTDFRKTIGPLSLGRLSDAQLAILRSQIDAAHELGLKVRYWGTPTWPVGLRNHVWQVLVHEGIDVLNTDDLRGATKQDWKPRHWWQWWV</sequence>
<dbReference type="GO" id="GO:0006629">
    <property type="term" value="P:lipid metabolic process"/>
    <property type="evidence" value="ECO:0007669"/>
    <property type="project" value="InterPro"/>
</dbReference>
<name>A0A1V6NP83_PENPO</name>
<proteinExistence type="inferred from homology"/>
<dbReference type="PANTHER" id="PTHR31571">
    <property type="entry name" value="ALTERED INHERITANCE OF MITOCHONDRIA PROTEIN 6"/>
    <property type="match status" value="1"/>
</dbReference>
<evidence type="ECO:0000313" key="4">
    <source>
        <dbReference type="Proteomes" id="UP000191408"/>
    </source>
</evidence>
<dbReference type="Proteomes" id="UP000191408">
    <property type="component" value="Unassembled WGS sequence"/>
</dbReference>
<dbReference type="GO" id="GO:0008081">
    <property type="term" value="F:phosphoric diester hydrolase activity"/>
    <property type="evidence" value="ECO:0007669"/>
    <property type="project" value="InterPro"/>
</dbReference>
<dbReference type="PANTHER" id="PTHR31571:SF1">
    <property type="entry name" value="ALTERED INHERITANCE OF MITOCHONDRIA PROTEIN 6"/>
    <property type="match status" value="1"/>
</dbReference>
<dbReference type="EMBL" id="MDYM01000004">
    <property type="protein sequence ID" value="OQD66377.1"/>
    <property type="molecule type" value="Genomic_DNA"/>
</dbReference>
<organism evidence="3 4">
    <name type="scientific">Penicillium polonicum</name>
    <dbReference type="NCBI Taxonomy" id="60169"/>
    <lineage>
        <taxon>Eukaryota</taxon>
        <taxon>Fungi</taxon>
        <taxon>Dikarya</taxon>
        <taxon>Ascomycota</taxon>
        <taxon>Pezizomycotina</taxon>
        <taxon>Eurotiomycetes</taxon>
        <taxon>Eurotiomycetidae</taxon>
        <taxon>Eurotiales</taxon>
        <taxon>Aspergillaceae</taxon>
        <taxon>Penicillium</taxon>
    </lineage>
</organism>
<dbReference type="SUPFAM" id="SSF51695">
    <property type="entry name" value="PLC-like phosphodiesterases"/>
    <property type="match status" value="1"/>
</dbReference>
<comment type="caution">
    <text evidence="3">The sequence shown here is derived from an EMBL/GenBank/DDBJ whole genome shotgun (WGS) entry which is preliminary data.</text>
</comment>
<dbReference type="STRING" id="60169.A0A1V6NP83"/>
<reference evidence="4" key="1">
    <citation type="journal article" date="2017" name="Nat. Microbiol.">
        <title>Global analysis of biosynthetic gene clusters reveals vast potential of secondary metabolite production in Penicillium species.</title>
        <authorList>
            <person name="Nielsen J.C."/>
            <person name="Grijseels S."/>
            <person name="Prigent S."/>
            <person name="Ji B."/>
            <person name="Dainat J."/>
            <person name="Nielsen K.F."/>
            <person name="Frisvad J.C."/>
            <person name="Workman M."/>
            <person name="Nielsen J."/>
        </authorList>
    </citation>
    <scope>NUCLEOTIDE SEQUENCE [LARGE SCALE GENOMIC DNA]</scope>
    <source>
        <strain evidence="4">IBT 4502</strain>
    </source>
</reference>
<evidence type="ECO:0000313" key="3">
    <source>
        <dbReference type="EMBL" id="OQD66377.1"/>
    </source>
</evidence>
<accession>A0A1V6NP83</accession>
<comment type="similarity">
    <text evidence="1">Belongs to the AIM6 family.</text>
</comment>
<protein>
    <recommendedName>
        <fullName evidence="2">Altered inheritance of mitochondria protein 6</fullName>
    </recommendedName>
</protein>
<dbReference type="OrthoDB" id="4153866at2759"/>
<dbReference type="AlphaFoldDB" id="A0A1V6NP83"/>
<keyword evidence="4" id="KW-1185">Reference proteome</keyword>
<evidence type="ECO:0000256" key="2">
    <source>
        <dbReference type="ARBA" id="ARBA00014286"/>
    </source>
</evidence>
<dbReference type="InterPro" id="IPR017946">
    <property type="entry name" value="PLC-like_Pdiesterase_TIM-brl"/>
</dbReference>
<evidence type="ECO:0000256" key="1">
    <source>
        <dbReference type="ARBA" id="ARBA00008858"/>
    </source>
</evidence>
<dbReference type="InterPro" id="IPR051236">
    <property type="entry name" value="HAT_RTT109-like"/>
</dbReference>
<gene>
    <name evidence="3" type="ORF">PENPOL_c004G10476</name>
</gene>